<keyword evidence="3" id="KW-1185">Reference proteome</keyword>
<protein>
    <recommendedName>
        <fullName evidence="1">HTH cro/C1-type domain-containing protein</fullName>
    </recommendedName>
</protein>
<dbReference type="PROSITE" id="PS50943">
    <property type="entry name" value="HTH_CROC1"/>
    <property type="match status" value="1"/>
</dbReference>
<dbReference type="Proteomes" id="UP000594363">
    <property type="component" value="Segment"/>
</dbReference>
<dbReference type="SUPFAM" id="SSF47413">
    <property type="entry name" value="lambda repressor-like DNA-binding domains"/>
    <property type="match status" value="1"/>
</dbReference>
<proteinExistence type="predicted"/>
<dbReference type="InterPro" id="IPR001387">
    <property type="entry name" value="Cro/C1-type_HTH"/>
</dbReference>
<name>A0A7T0NAY6_9CAUD</name>
<feature type="domain" description="HTH cro/C1-type" evidence="1">
    <location>
        <begin position="19"/>
        <end position="75"/>
    </location>
</feature>
<reference evidence="2 3" key="1">
    <citation type="submission" date="2020-05" db="EMBL/GenBank/DDBJ databases">
        <authorList>
            <person name="Bohanan V.A."/>
            <person name="Brazelton B.R."/>
            <person name="Coffey L.M."/>
            <person name="Donovan A.R."/>
            <person name="Gales A.C."/>
            <person name="Glasscock A.J."/>
            <person name="Grill M."/>
            <person name="Harper M.C."/>
            <person name="Hollowell C.E."/>
            <person name="Liu T.Y."/>
            <person name="Mansour C."/>
            <person name="McDowell A.D."/>
            <person name="Miller T.E."/>
            <person name="Nash A.G."/>
            <person name="Seo J."/>
            <person name="Sherman Z.A."/>
            <person name="Albert R.M."/>
            <person name="Ayala A."/>
            <person name="Monti D.L."/>
            <person name="Garlena R.A."/>
            <person name="Russell D.A."/>
            <person name="Pope W.H."/>
            <person name="Jacobs-Sera D."/>
            <person name="Hatfull G.F."/>
        </authorList>
    </citation>
    <scope>NUCLEOTIDE SEQUENCE [LARGE SCALE GENOMIC DNA]</scope>
</reference>
<dbReference type="CDD" id="cd00093">
    <property type="entry name" value="HTH_XRE"/>
    <property type="match status" value="1"/>
</dbReference>
<dbReference type="GO" id="GO:0003677">
    <property type="term" value="F:DNA binding"/>
    <property type="evidence" value="ECO:0007669"/>
    <property type="project" value="InterPro"/>
</dbReference>
<dbReference type="EMBL" id="MT498043">
    <property type="protein sequence ID" value="QPK40199.1"/>
    <property type="molecule type" value="Genomic_DNA"/>
</dbReference>
<evidence type="ECO:0000313" key="2">
    <source>
        <dbReference type="EMBL" id="QPK40199.1"/>
    </source>
</evidence>
<accession>A0A7T0NAY6</accession>
<organism evidence="2 3">
    <name type="scientific">Arthrobacter phage Jinkies</name>
    <dbReference type="NCBI Taxonomy" id="2743903"/>
    <lineage>
        <taxon>Viruses</taxon>
        <taxon>Duplodnaviria</taxon>
        <taxon>Heunggongvirae</taxon>
        <taxon>Uroviricota</taxon>
        <taxon>Caudoviricetes</taxon>
        <taxon>Berryhillviridae</taxon>
        <taxon>Jinkiesvirus</taxon>
        <taxon>Jinkiesvirus jinkies</taxon>
    </lineage>
</organism>
<dbReference type="Gene3D" id="1.10.260.40">
    <property type="entry name" value="lambda repressor-like DNA-binding domains"/>
    <property type="match status" value="1"/>
</dbReference>
<dbReference type="InterPro" id="IPR010982">
    <property type="entry name" value="Lambda_DNA-bd_dom_sf"/>
</dbReference>
<evidence type="ECO:0000313" key="3">
    <source>
        <dbReference type="Proteomes" id="UP000594363"/>
    </source>
</evidence>
<gene>
    <name evidence="2" type="primary">68</name>
    <name evidence="2" type="ORF">SEA_JINKIES_68</name>
</gene>
<evidence type="ECO:0000259" key="1">
    <source>
        <dbReference type="PROSITE" id="PS50943"/>
    </source>
</evidence>
<sequence>MPKQTYIPTEADRLTGQNVRRLRRLAGETLQQTIDRSGINLRQSSLSRVELGQRQLTTPEATKLAAHFNTTVDKIIVKHDPIEAAINAPTLNTTVSPAVPTEQEWLGNDKPGLFAVPEPKAKSLAEQFDTRPITDFVVIDRDAPLTPDEYRDQVWIPYLEQRYAAELKQTG</sequence>